<evidence type="ECO:0000256" key="2">
    <source>
        <dbReference type="SAM" id="Phobius"/>
    </source>
</evidence>
<feature type="region of interest" description="Disordered" evidence="1">
    <location>
        <begin position="189"/>
        <end position="209"/>
    </location>
</feature>
<keyword evidence="2" id="KW-1133">Transmembrane helix</keyword>
<dbReference type="NCBIfam" id="NF040894">
    <property type="entry name" value="puhB_PGC"/>
    <property type="match status" value="1"/>
</dbReference>
<feature type="transmembrane region" description="Helical" evidence="2">
    <location>
        <begin position="67"/>
        <end position="92"/>
    </location>
</feature>
<keyword evidence="2" id="KW-0812">Transmembrane</keyword>
<gene>
    <name evidence="3" type="ORF">GVO57_11560</name>
</gene>
<dbReference type="RefSeq" id="WP_160593263.1">
    <property type="nucleotide sequence ID" value="NZ_CP047895.1"/>
</dbReference>
<organism evidence="3 4">
    <name type="scientific">Sphingomonas changnyeongensis</name>
    <dbReference type="NCBI Taxonomy" id="2698679"/>
    <lineage>
        <taxon>Bacteria</taxon>
        <taxon>Pseudomonadati</taxon>
        <taxon>Pseudomonadota</taxon>
        <taxon>Alphaproteobacteria</taxon>
        <taxon>Sphingomonadales</taxon>
        <taxon>Sphingomonadaceae</taxon>
        <taxon>Sphingomonas</taxon>
    </lineage>
</organism>
<name>A0A7Z2S6B7_9SPHN</name>
<feature type="transmembrane region" description="Helical" evidence="2">
    <location>
        <begin position="43"/>
        <end position="61"/>
    </location>
</feature>
<dbReference type="KEGG" id="schy:GVO57_11560"/>
<dbReference type="AlphaFoldDB" id="A0A7Z2S6B7"/>
<keyword evidence="4" id="KW-1185">Reference proteome</keyword>
<evidence type="ECO:0000256" key="1">
    <source>
        <dbReference type="SAM" id="MobiDB-lite"/>
    </source>
</evidence>
<dbReference type="Proteomes" id="UP000464468">
    <property type="component" value="Chromosome"/>
</dbReference>
<proteinExistence type="predicted"/>
<evidence type="ECO:0000313" key="4">
    <source>
        <dbReference type="Proteomes" id="UP000464468"/>
    </source>
</evidence>
<accession>A0A7Z2S6B7</accession>
<dbReference type="EMBL" id="CP047895">
    <property type="protein sequence ID" value="QHL91333.1"/>
    <property type="molecule type" value="Genomic_DNA"/>
</dbReference>
<keyword evidence="2" id="KW-0472">Membrane</keyword>
<reference evidence="3 4" key="1">
    <citation type="submission" date="2020-01" db="EMBL/GenBank/DDBJ databases">
        <title>Sphingomonas sp. C33 whole genome sequece.</title>
        <authorList>
            <person name="Park C."/>
        </authorList>
    </citation>
    <scope>NUCLEOTIDE SEQUENCE [LARGE SCALE GENOMIC DNA]</scope>
    <source>
        <strain evidence="3 4">C33</strain>
    </source>
</reference>
<evidence type="ECO:0000313" key="3">
    <source>
        <dbReference type="EMBL" id="QHL91333.1"/>
    </source>
</evidence>
<dbReference type="InterPro" id="IPR054839">
    <property type="entry name" value="puhB_PGC"/>
</dbReference>
<protein>
    <submittedName>
        <fullName evidence="3">PH domain-containing protein</fullName>
    </submittedName>
</protein>
<sequence length="209" mass="22521">MTEYDDEPIRGLPGHLPAGEEILWQGGPDWRVFARHAFHTRWIAAYFVALTAYGLASGSLIGAALTVAAGAGCLGLLYLLAWAIAATTVYTLTNRRIVLRIGVALNACFNLPLKLISGAEYRPLGPDHGDLALNIEDGRIGYLLLWPHARPWRLRQPQPMLRAIADGKTVAERLVRARAAIGPIARGEAIGEGSQDQRRPGTPAMGAVA</sequence>